<proteinExistence type="predicted"/>
<evidence type="ECO:0000313" key="3">
    <source>
        <dbReference type="Proteomes" id="UP000184452"/>
    </source>
</evidence>
<evidence type="ECO:0000259" key="1">
    <source>
        <dbReference type="PROSITE" id="PS50943"/>
    </source>
</evidence>
<organism evidence="2 3">
    <name type="scientific">Nocardiopsis flavescens</name>
    <dbReference type="NCBI Taxonomy" id="758803"/>
    <lineage>
        <taxon>Bacteria</taxon>
        <taxon>Bacillati</taxon>
        <taxon>Actinomycetota</taxon>
        <taxon>Actinomycetes</taxon>
        <taxon>Streptosporangiales</taxon>
        <taxon>Nocardiopsidaceae</taxon>
        <taxon>Nocardiopsis</taxon>
    </lineage>
</organism>
<gene>
    <name evidence="2" type="ORF">SAMN05421803_107174</name>
</gene>
<dbReference type="SMART" id="SM00530">
    <property type="entry name" value="HTH_XRE"/>
    <property type="match status" value="1"/>
</dbReference>
<sequence length="74" mass="8463">MPVLELDHRALRRIRTERGVSQYELARRVGSARQEISKWDRGLRPVKLETVGRLAIALGVEPTELIRWSGGEAR</sequence>
<dbReference type="Proteomes" id="UP000184452">
    <property type="component" value="Unassembled WGS sequence"/>
</dbReference>
<dbReference type="OrthoDB" id="9805856at2"/>
<protein>
    <submittedName>
        <fullName evidence="2">DNA-binding transcriptional regulator, XRE family</fullName>
    </submittedName>
</protein>
<dbReference type="CDD" id="cd00093">
    <property type="entry name" value="HTH_XRE"/>
    <property type="match status" value="1"/>
</dbReference>
<dbReference type="AlphaFoldDB" id="A0A1M6KHF1"/>
<keyword evidence="2" id="KW-0238">DNA-binding</keyword>
<dbReference type="Gene3D" id="1.10.260.40">
    <property type="entry name" value="lambda repressor-like DNA-binding domains"/>
    <property type="match status" value="1"/>
</dbReference>
<name>A0A1M6KHF1_9ACTN</name>
<dbReference type="PROSITE" id="PS50943">
    <property type="entry name" value="HTH_CROC1"/>
    <property type="match status" value="1"/>
</dbReference>
<dbReference type="EMBL" id="FQZK01000007">
    <property type="protein sequence ID" value="SHJ58368.1"/>
    <property type="molecule type" value="Genomic_DNA"/>
</dbReference>
<evidence type="ECO:0000313" key="2">
    <source>
        <dbReference type="EMBL" id="SHJ58368.1"/>
    </source>
</evidence>
<dbReference type="Pfam" id="PF01381">
    <property type="entry name" value="HTH_3"/>
    <property type="match status" value="1"/>
</dbReference>
<dbReference type="InterPro" id="IPR001387">
    <property type="entry name" value="Cro/C1-type_HTH"/>
</dbReference>
<reference evidence="2 3" key="1">
    <citation type="submission" date="2016-11" db="EMBL/GenBank/DDBJ databases">
        <authorList>
            <person name="Jaros S."/>
            <person name="Januszkiewicz K."/>
            <person name="Wedrychowicz H."/>
        </authorList>
    </citation>
    <scope>NUCLEOTIDE SEQUENCE [LARGE SCALE GENOMIC DNA]</scope>
    <source>
        <strain evidence="2 3">CGMCC 4.5723</strain>
    </source>
</reference>
<dbReference type="STRING" id="758803.SAMN05421803_107174"/>
<dbReference type="GO" id="GO:0003677">
    <property type="term" value="F:DNA binding"/>
    <property type="evidence" value="ECO:0007669"/>
    <property type="project" value="UniProtKB-KW"/>
</dbReference>
<keyword evidence="3" id="KW-1185">Reference proteome</keyword>
<feature type="domain" description="HTH cro/C1-type" evidence="1">
    <location>
        <begin position="11"/>
        <end position="65"/>
    </location>
</feature>
<dbReference type="SUPFAM" id="SSF47413">
    <property type="entry name" value="lambda repressor-like DNA-binding domains"/>
    <property type="match status" value="1"/>
</dbReference>
<dbReference type="InterPro" id="IPR010982">
    <property type="entry name" value="Lambda_DNA-bd_dom_sf"/>
</dbReference>
<accession>A0A1M6KHF1</accession>